<dbReference type="InterPro" id="IPR019183">
    <property type="entry name" value="NAA25_NatB_aux_su"/>
</dbReference>
<dbReference type="SUPFAM" id="SSF48452">
    <property type="entry name" value="TPR-like"/>
    <property type="match status" value="1"/>
</dbReference>
<organism evidence="2 3">
    <name type="scientific">Ogataea philodendri</name>
    <dbReference type="NCBI Taxonomy" id="1378263"/>
    <lineage>
        <taxon>Eukaryota</taxon>
        <taxon>Fungi</taxon>
        <taxon>Dikarya</taxon>
        <taxon>Ascomycota</taxon>
        <taxon>Saccharomycotina</taxon>
        <taxon>Pichiomycetes</taxon>
        <taxon>Pichiales</taxon>
        <taxon>Pichiaceae</taxon>
        <taxon>Ogataea</taxon>
    </lineage>
</organism>
<dbReference type="PANTHER" id="PTHR22767">
    <property type="entry name" value="N-TERMINAL ACETYLTRANSFERASE-RELATED"/>
    <property type="match status" value="1"/>
</dbReference>
<dbReference type="PANTHER" id="PTHR22767:SF3">
    <property type="entry name" value="N-ALPHA-ACETYLTRANSFERASE 25, NATB AUXILIARY SUBUNIT"/>
    <property type="match status" value="1"/>
</dbReference>
<name>A0A9P8T022_9ASCO</name>
<proteinExistence type="inferred from homology"/>
<dbReference type="AlphaFoldDB" id="A0A9P8T022"/>
<accession>A0A9P8T022</accession>
<dbReference type="GeneID" id="70239325"/>
<evidence type="ECO:0000313" key="3">
    <source>
        <dbReference type="Proteomes" id="UP000769157"/>
    </source>
</evidence>
<dbReference type="InterPro" id="IPR011990">
    <property type="entry name" value="TPR-like_helical_dom_sf"/>
</dbReference>
<reference evidence="2" key="2">
    <citation type="submission" date="2021-01" db="EMBL/GenBank/DDBJ databases">
        <authorList>
            <person name="Schikora-Tamarit M.A."/>
        </authorList>
    </citation>
    <scope>NUCLEOTIDE SEQUENCE</scope>
    <source>
        <strain evidence="2">CBS6075</strain>
    </source>
</reference>
<comment type="similarity">
    <text evidence="1">Belongs to the MDM20/NAA25 family.</text>
</comment>
<reference evidence="2" key="1">
    <citation type="journal article" date="2021" name="Open Biol.">
        <title>Shared evolutionary footprints suggest mitochondrial oxidative damage underlies multiple complex I losses in fungi.</title>
        <authorList>
            <person name="Schikora-Tamarit M.A."/>
            <person name="Marcet-Houben M."/>
            <person name="Nosek J."/>
            <person name="Gabaldon T."/>
        </authorList>
    </citation>
    <scope>NUCLEOTIDE SEQUENCE</scope>
    <source>
        <strain evidence="2">CBS6075</strain>
    </source>
</reference>
<keyword evidence="3" id="KW-1185">Reference proteome</keyword>
<dbReference type="Proteomes" id="UP000769157">
    <property type="component" value="Unassembled WGS sequence"/>
</dbReference>
<dbReference type="Pfam" id="PF09797">
    <property type="entry name" value="NatB_MDM20"/>
    <property type="match status" value="1"/>
</dbReference>
<dbReference type="EMBL" id="JAEUBE010000511">
    <property type="protein sequence ID" value="KAH3660156.1"/>
    <property type="molecule type" value="Genomic_DNA"/>
</dbReference>
<protein>
    <recommendedName>
        <fullName evidence="4">N-terminal acetyltransferase B complex subunit MDM20</fullName>
    </recommendedName>
</protein>
<dbReference type="RefSeq" id="XP_046057867.1">
    <property type="nucleotide sequence ID" value="XM_046208749.1"/>
</dbReference>
<evidence type="ECO:0008006" key="4">
    <source>
        <dbReference type="Google" id="ProtNLM"/>
    </source>
</evidence>
<dbReference type="GO" id="GO:0031416">
    <property type="term" value="C:NatB complex"/>
    <property type="evidence" value="ECO:0007669"/>
    <property type="project" value="TreeGrafter"/>
</dbReference>
<gene>
    <name evidence="2" type="ORF">OGAPHI_007361</name>
</gene>
<dbReference type="Gene3D" id="1.25.40.10">
    <property type="entry name" value="Tetratricopeptide repeat domain"/>
    <property type="match status" value="1"/>
</dbReference>
<sequence>MYKDSAIQSAVQFGNFRNALTLVAKKIQKYPNSSYFYALEAHILALSGKRQEAETKANDLLSKFPSDPDTLKLLSETFEICEAPQDVFDKVCKKYPTADLVYEYFSYSVTRGDVLGMQKSSMLLTRAISSSKQTVDPQLFKFWAAVCLMLVCRCTILAPSFLKLYPQLGLRLMEQVGLDDAQKVYVYVRLLQLSGRHDDSLAEMEKFLEKENDLELKIIYLDTLKDQGHSAKLYDVCKRYLIELKEDDWDTWKLLIQAAKATEQLDECRELVKTYSSRNTKLAAIELNESGSVEQYLESFGTKLCCFTDLKSVLSPELREQQYLQRKFDQLLNTTKPTSADVIFLVNYMKFKALDSRDDHFVAECCRLYSLTNFHLDILEDFDYFPGFEFLILAVETILEQSEFDLKLVYSLIVLLEDALSRNKYEFHLKLWLIRLYTIANLQSAADTLYKSLKIKFVQHDTLSHYISTRRAIAPGLLETVSQFYPQNVEREVPAMIIAGFQSKAMNKLQGFIEFQSRLTNSFAKFTTSLELLRAYRIKDDQKQVDKQVVILRSYQKQLVSDNRDFKTFWDCGVHERIDKIEDKLPGYYSTKHLQLMVLRELIIYDSLSKHHQSRVKELTDLYNELELSPIDKWSYSVLLEYLHGSPALELPPKPQSMLLSEFNYYFTVVVDTYKQMVFLQQNTNKLKSLLTTFRNENREFKSLARKQLEDTKKQVQSFFKTTGKPFKVTENSISQTFAQMRQDLDGSIAYLQGI</sequence>
<evidence type="ECO:0000256" key="1">
    <source>
        <dbReference type="ARBA" id="ARBA00006298"/>
    </source>
</evidence>
<comment type="caution">
    <text evidence="2">The sequence shown here is derived from an EMBL/GenBank/DDBJ whole genome shotgun (WGS) entry which is preliminary data.</text>
</comment>
<evidence type="ECO:0000313" key="2">
    <source>
        <dbReference type="EMBL" id="KAH3660156.1"/>
    </source>
</evidence>
<dbReference type="OrthoDB" id="1874341at2759"/>